<dbReference type="SUPFAM" id="SSF51604">
    <property type="entry name" value="Enolase C-terminal domain-like"/>
    <property type="match status" value="1"/>
</dbReference>
<feature type="domain" description="Mandelate racemase/muconate lactonizing enzyme C-terminal" evidence="4">
    <location>
        <begin position="140"/>
        <end position="235"/>
    </location>
</feature>
<dbReference type="SFLD" id="SFLDF00009">
    <property type="entry name" value="o-succinylbenzoate_synthase"/>
    <property type="match status" value="1"/>
</dbReference>
<proteinExistence type="inferred from homology"/>
<dbReference type="InterPro" id="IPR029065">
    <property type="entry name" value="Enolase_C-like"/>
</dbReference>
<keyword evidence="3" id="KW-0460">Magnesium</keyword>
<evidence type="ECO:0000256" key="1">
    <source>
        <dbReference type="ARBA" id="ARBA00008031"/>
    </source>
</evidence>
<dbReference type="PANTHER" id="PTHR48080:SF3">
    <property type="entry name" value="ENOLASE SUPERFAMILY MEMBER DDB_G0284701"/>
    <property type="match status" value="1"/>
</dbReference>
<evidence type="ECO:0000256" key="2">
    <source>
        <dbReference type="ARBA" id="ARBA00022723"/>
    </source>
</evidence>
<evidence type="ECO:0000313" key="5">
    <source>
        <dbReference type="EMBL" id="USS90522.1"/>
    </source>
</evidence>
<dbReference type="Gene3D" id="3.20.20.120">
    <property type="entry name" value="Enolase-like C-terminal domain"/>
    <property type="match status" value="1"/>
</dbReference>
<dbReference type="Gene3D" id="3.30.390.10">
    <property type="entry name" value="Enolase-like, N-terminal domain"/>
    <property type="match status" value="1"/>
</dbReference>
<dbReference type="InterPro" id="IPR013342">
    <property type="entry name" value="Mandelate_racemase_C"/>
</dbReference>
<dbReference type="InterPro" id="IPR018110">
    <property type="entry name" value="Mandel_Rmase/mucon_lact_enz_CS"/>
</dbReference>
<dbReference type="PANTHER" id="PTHR48080">
    <property type="entry name" value="D-GALACTONATE DEHYDRATASE-RELATED"/>
    <property type="match status" value="1"/>
</dbReference>
<organism evidence="5 6">
    <name type="scientific">Fructilactobacillus carniphilus</name>
    <dbReference type="NCBI Taxonomy" id="2940297"/>
    <lineage>
        <taxon>Bacteria</taxon>
        <taxon>Bacillati</taxon>
        <taxon>Bacillota</taxon>
        <taxon>Bacilli</taxon>
        <taxon>Lactobacillales</taxon>
        <taxon>Lactobacillaceae</taxon>
        <taxon>Fructilactobacillus</taxon>
    </lineage>
</organism>
<protein>
    <submittedName>
        <fullName evidence="5">O-succinylbenzoate synthase</fullName>
    </submittedName>
</protein>
<gene>
    <name evidence="5" type="ORF">M3M37_06720</name>
</gene>
<sequence>MKINQITLIPLTIRLKEAFRTNHGTTAERPLLLVEMKMSNGITGYGEVQAFADSSYAPQSQAIALAELQDGLPALIKRSWQTPTDLQRQLTRFTSFARAGVEMALWDAYGKLVHQPLAQLLGQPAATVPVSVALGIQAKDQRTIRLADEELQAGYQRLKIKTDNLAVAQRLIKKLQIAFPHQLISFDPNAAWPVSNQTVAALTELEAAGLSMIEEPFHDASLAEYASVQAQLPQLKISLDESINSLTDIQNAVRAQSAAAFTLKPSKLGGITPTMQAIQYITNTPYLPWIGGMLGSGLGRAVDLALAAQLPQPIFPADISDSNHYFELEPINESFTVTNGSLPVPTGSGIGVTLNWDAINQLQTGANITFN</sequence>
<dbReference type="Pfam" id="PF02746">
    <property type="entry name" value="MR_MLE_N"/>
    <property type="match status" value="1"/>
</dbReference>
<dbReference type="SFLD" id="SFLDS00001">
    <property type="entry name" value="Enolase"/>
    <property type="match status" value="1"/>
</dbReference>
<dbReference type="InterPro" id="IPR013341">
    <property type="entry name" value="Mandelate_racemase_N_dom"/>
</dbReference>
<dbReference type="Proteomes" id="UP001056164">
    <property type="component" value="Chromosome"/>
</dbReference>
<comment type="similarity">
    <text evidence="1">Belongs to the mandelate racemase/muconate lactonizing enzyme family.</text>
</comment>
<reference evidence="5" key="1">
    <citation type="submission" date="2022-05" db="EMBL/GenBank/DDBJ databases">
        <authorList>
            <person name="Oliphant S.A."/>
            <person name="Watson-Haigh N.S."/>
            <person name="Sumby K.M."/>
            <person name="Gardner J.M."/>
            <person name="Jiranek V."/>
        </authorList>
    </citation>
    <scope>NUCLEOTIDE SEQUENCE</scope>
    <source>
        <strain evidence="5">KI4_A6</strain>
    </source>
</reference>
<dbReference type="InterPro" id="IPR029017">
    <property type="entry name" value="Enolase-like_N"/>
</dbReference>
<dbReference type="SFLD" id="SFLDG00180">
    <property type="entry name" value="muconate_cycloisomerase"/>
    <property type="match status" value="1"/>
</dbReference>
<dbReference type="RefSeq" id="WP_252795038.1">
    <property type="nucleotide sequence ID" value="NZ_CP097121.1"/>
</dbReference>
<evidence type="ECO:0000313" key="6">
    <source>
        <dbReference type="Proteomes" id="UP001056164"/>
    </source>
</evidence>
<dbReference type="SUPFAM" id="SSF54826">
    <property type="entry name" value="Enolase N-terminal domain-like"/>
    <property type="match status" value="1"/>
</dbReference>
<dbReference type="InterPro" id="IPR036849">
    <property type="entry name" value="Enolase-like_C_sf"/>
</dbReference>
<keyword evidence="2" id="KW-0479">Metal-binding</keyword>
<name>A0ABY5BW03_9LACO</name>
<dbReference type="PROSITE" id="PS00908">
    <property type="entry name" value="MR_MLE_1"/>
    <property type="match status" value="1"/>
</dbReference>
<evidence type="ECO:0000259" key="4">
    <source>
        <dbReference type="SMART" id="SM00922"/>
    </source>
</evidence>
<keyword evidence="6" id="KW-1185">Reference proteome</keyword>
<dbReference type="InterPro" id="IPR034593">
    <property type="entry name" value="DgoD-like"/>
</dbReference>
<dbReference type="EMBL" id="CP097121">
    <property type="protein sequence ID" value="USS90522.1"/>
    <property type="molecule type" value="Genomic_DNA"/>
</dbReference>
<evidence type="ECO:0000256" key="3">
    <source>
        <dbReference type="ARBA" id="ARBA00022842"/>
    </source>
</evidence>
<dbReference type="Pfam" id="PF13378">
    <property type="entry name" value="MR_MLE_C"/>
    <property type="match status" value="1"/>
</dbReference>
<accession>A0ABY5BW03</accession>
<dbReference type="SMART" id="SM00922">
    <property type="entry name" value="MR_MLE"/>
    <property type="match status" value="1"/>
</dbReference>